<name>A0A1E5QJF3_9CYAN</name>
<protein>
    <recommendedName>
        <fullName evidence="4">Calcium-binding protein</fullName>
    </recommendedName>
</protein>
<organism evidence="3">
    <name type="scientific">Desertifilum tharense IPPAS B-1220</name>
    <dbReference type="NCBI Taxonomy" id="1781255"/>
    <lineage>
        <taxon>Bacteria</taxon>
        <taxon>Bacillati</taxon>
        <taxon>Cyanobacteriota</taxon>
        <taxon>Cyanophyceae</taxon>
        <taxon>Desertifilales</taxon>
        <taxon>Desertifilaceae</taxon>
        <taxon>Desertifilum</taxon>
    </lineage>
</organism>
<dbReference type="Pfam" id="PF00353">
    <property type="entry name" value="HemolysinCabind"/>
    <property type="match status" value="3"/>
</dbReference>
<dbReference type="InterPro" id="IPR050557">
    <property type="entry name" value="RTX_toxin/Mannuronan_C5-epim"/>
</dbReference>
<evidence type="ECO:0000256" key="2">
    <source>
        <dbReference type="ARBA" id="ARBA00022525"/>
    </source>
</evidence>
<dbReference type="InterPro" id="IPR018511">
    <property type="entry name" value="Hemolysin-typ_Ca-bd_CS"/>
</dbReference>
<proteinExistence type="predicted"/>
<keyword evidence="2" id="KW-0964">Secreted</keyword>
<dbReference type="GO" id="GO:0005576">
    <property type="term" value="C:extracellular region"/>
    <property type="evidence" value="ECO:0007669"/>
    <property type="project" value="UniProtKB-SubCell"/>
</dbReference>
<dbReference type="PANTHER" id="PTHR38340:SF1">
    <property type="entry name" value="S-LAYER PROTEIN"/>
    <property type="match status" value="1"/>
</dbReference>
<reference evidence="3" key="1">
    <citation type="submission" date="2016-09" db="EMBL/GenBank/DDBJ databases">
        <title>Draft genome of thermotolerant cyanobacterium Desertifilum sp. strain IPPAS B-1220.</title>
        <authorList>
            <person name="Sinetova M.A."/>
            <person name="Bolakhan K."/>
            <person name="Zayadan B.K."/>
            <person name="Mironov K.S."/>
            <person name="Ustinova V."/>
            <person name="Kupriyanova E.V."/>
            <person name="Sidorov R.A."/>
            <person name="Skrypnik A.N."/>
            <person name="Gogoleva N.E."/>
            <person name="Gogolev Y.V."/>
            <person name="Los D.A."/>
        </authorList>
    </citation>
    <scope>NUCLEOTIDE SEQUENCE [LARGE SCALE GENOMIC DNA]</scope>
    <source>
        <strain evidence="3">IPPAS B-1220</strain>
    </source>
</reference>
<comment type="caution">
    <text evidence="3">The sequence shown here is derived from an EMBL/GenBank/DDBJ whole genome shotgun (WGS) entry which is preliminary data.</text>
</comment>
<dbReference type="Gene3D" id="2.150.10.10">
    <property type="entry name" value="Serralysin-like metalloprotease, C-terminal"/>
    <property type="match status" value="2"/>
</dbReference>
<dbReference type="SUPFAM" id="SSF51120">
    <property type="entry name" value="beta-Roll"/>
    <property type="match status" value="1"/>
</dbReference>
<gene>
    <name evidence="3" type="ORF">BH720_12465</name>
</gene>
<evidence type="ECO:0008006" key="4">
    <source>
        <dbReference type="Google" id="ProtNLM"/>
    </source>
</evidence>
<evidence type="ECO:0000256" key="1">
    <source>
        <dbReference type="ARBA" id="ARBA00004613"/>
    </source>
</evidence>
<dbReference type="InterPro" id="IPR011049">
    <property type="entry name" value="Serralysin-like_metalloprot_C"/>
</dbReference>
<dbReference type="InterPro" id="IPR001343">
    <property type="entry name" value="Hemolysn_Ca-bd"/>
</dbReference>
<dbReference type="PROSITE" id="PS00330">
    <property type="entry name" value="HEMOLYSIN_CALCIUM"/>
    <property type="match status" value="3"/>
</dbReference>
<dbReference type="STRING" id="1781255.BH720_12465"/>
<comment type="subcellular location">
    <subcellularLocation>
        <location evidence="1">Secreted</location>
    </subcellularLocation>
</comment>
<dbReference type="AlphaFoldDB" id="A0A1E5QJF3"/>
<dbReference type="GO" id="GO:0005509">
    <property type="term" value="F:calcium ion binding"/>
    <property type="evidence" value="ECO:0007669"/>
    <property type="project" value="InterPro"/>
</dbReference>
<sequence>MAFVPIPDPSGVPRLLATELADNITLTPGQLFGRSQGLWLLGGNDIAQGSNDSEVILGNMGNDTIFGGGGNDRLLGGKENDWLYGEDGNDLLRGDLGDDVLFGGAGNDTLRGGKGNDYLLGGDGDDFLVGDLGVDTLEGGAGFDTLVLRADQANFDVNQVDRVIYNDAEDFIGLTNGLTFFDLIFDDSLNITGGAANDTVIRLRSTGQALGVVLDVGAFVFSPVDFVTITDADLQVGSNPFF</sequence>
<evidence type="ECO:0000313" key="3">
    <source>
        <dbReference type="EMBL" id="OEJ74790.1"/>
    </source>
</evidence>
<accession>A0A1E5QJF3</accession>
<dbReference type="OrthoDB" id="467794at2"/>
<dbReference type="EMBL" id="MJGC01000060">
    <property type="protein sequence ID" value="OEJ74790.1"/>
    <property type="molecule type" value="Genomic_DNA"/>
</dbReference>
<dbReference type="RefSeq" id="WP_069967541.1">
    <property type="nucleotide sequence ID" value="NZ_CM124774.1"/>
</dbReference>
<dbReference type="PANTHER" id="PTHR38340">
    <property type="entry name" value="S-LAYER PROTEIN"/>
    <property type="match status" value="1"/>
</dbReference>
<dbReference type="PRINTS" id="PR00313">
    <property type="entry name" value="CABNDNGRPT"/>
</dbReference>